<name>A0AAE1F6F5_PETCI</name>
<dbReference type="Proteomes" id="UP001286313">
    <property type="component" value="Unassembled WGS sequence"/>
</dbReference>
<organism evidence="2 3">
    <name type="scientific">Petrolisthes cinctipes</name>
    <name type="common">Flat porcelain crab</name>
    <dbReference type="NCBI Taxonomy" id="88211"/>
    <lineage>
        <taxon>Eukaryota</taxon>
        <taxon>Metazoa</taxon>
        <taxon>Ecdysozoa</taxon>
        <taxon>Arthropoda</taxon>
        <taxon>Crustacea</taxon>
        <taxon>Multicrustacea</taxon>
        <taxon>Malacostraca</taxon>
        <taxon>Eumalacostraca</taxon>
        <taxon>Eucarida</taxon>
        <taxon>Decapoda</taxon>
        <taxon>Pleocyemata</taxon>
        <taxon>Anomura</taxon>
        <taxon>Galatheoidea</taxon>
        <taxon>Porcellanidae</taxon>
        <taxon>Petrolisthes</taxon>
    </lineage>
</organism>
<protein>
    <submittedName>
        <fullName evidence="2">Uncharacterized protein</fullName>
    </submittedName>
</protein>
<feature type="region of interest" description="Disordered" evidence="1">
    <location>
        <begin position="79"/>
        <end position="102"/>
    </location>
</feature>
<keyword evidence="3" id="KW-1185">Reference proteome</keyword>
<dbReference type="EMBL" id="JAWQEG010003107">
    <property type="protein sequence ID" value="KAK3867911.1"/>
    <property type="molecule type" value="Genomic_DNA"/>
</dbReference>
<reference evidence="2" key="1">
    <citation type="submission" date="2023-10" db="EMBL/GenBank/DDBJ databases">
        <title>Genome assemblies of two species of porcelain crab, Petrolisthes cinctipes and Petrolisthes manimaculis (Anomura: Porcellanidae).</title>
        <authorList>
            <person name="Angst P."/>
        </authorList>
    </citation>
    <scope>NUCLEOTIDE SEQUENCE</scope>
    <source>
        <strain evidence="2">PB745_01</strain>
        <tissue evidence="2">Gill</tissue>
    </source>
</reference>
<evidence type="ECO:0000313" key="2">
    <source>
        <dbReference type="EMBL" id="KAK3867911.1"/>
    </source>
</evidence>
<evidence type="ECO:0000313" key="3">
    <source>
        <dbReference type="Proteomes" id="UP001286313"/>
    </source>
</evidence>
<accession>A0AAE1F6F5</accession>
<sequence>MHCSQRLRHLATLLSVIESSGNTANFKLAKVVNKTKVQKFFNSDNTRNVRNMSKSRVSNFGFHSHISVQRVSRLYFKTHGSRGVSRKPATDNRGTDSGLLFR</sequence>
<comment type="caution">
    <text evidence="2">The sequence shown here is derived from an EMBL/GenBank/DDBJ whole genome shotgun (WGS) entry which is preliminary data.</text>
</comment>
<gene>
    <name evidence="2" type="ORF">Pcinc_026672</name>
</gene>
<proteinExistence type="predicted"/>
<dbReference type="AlphaFoldDB" id="A0AAE1F6F5"/>
<evidence type="ECO:0000256" key="1">
    <source>
        <dbReference type="SAM" id="MobiDB-lite"/>
    </source>
</evidence>